<proteinExistence type="predicted"/>
<gene>
    <name evidence="1" type="ORF">KI659_03660</name>
</gene>
<name>A0AAP2CH38_9BACT</name>
<evidence type="ECO:0000313" key="1">
    <source>
        <dbReference type="EMBL" id="MBS9523106.1"/>
    </source>
</evidence>
<organism evidence="1 2">
    <name type="scientific">Litoribacter ruber</name>
    <dbReference type="NCBI Taxonomy" id="702568"/>
    <lineage>
        <taxon>Bacteria</taxon>
        <taxon>Pseudomonadati</taxon>
        <taxon>Bacteroidota</taxon>
        <taxon>Cytophagia</taxon>
        <taxon>Cytophagales</taxon>
        <taxon>Cyclobacteriaceae</taxon>
        <taxon>Litoribacter</taxon>
    </lineage>
</organism>
<evidence type="ECO:0000313" key="2">
    <source>
        <dbReference type="Proteomes" id="UP001319104"/>
    </source>
</evidence>
<dbReference type="RefSeq" id="WP_213943970.1">
    <property type="nucleotide sequence ID" value="NZ_JAHCMY010000001.1"/>
</dbReference>
<keyword evidence="2" id="KW-1185">Reference proteome</keyword>
<accession>A0AAP2CH38</accession>
<sequence length="83" mass="9737">MFDSPDYPKPLAESDFENWLEEGRNSPMPYSYLLIVWDELEARYIPVYVESREELQSYPKYGSSPERQSLIAAYDIYSESKVG</sequence>
<protein>
    <submittedName>
        <fullName evidence="1">Uncharacterized protein</fullName>
    </submittedName>
</protein>
<dbReference type="EMBL" id="JAHCMY010000001">
    <property type="protein sequence ID" value="MBS9523106.1"/>
    <property type="molecule type" value="Genomic_DNA"/>
</dbReference>
<reference evidence="1 2" key="1">
    <citation type="submission" date="2021-05" db="EMBL/GenBank/DDBJ databases">
        <authorList>
            <person name="Zhang Z.D."/>
            <person name="Osman G."/>
        </authorList>
    </citation>
    <scope>NUCLEOTIDE SEQUENCE [LARGE SCALE GENOMIC DNA]</scope>
    <source>
        <strain evidence="1 2">KCTC 32217</strain>
    </source>
</reference>
<dbReference type="Proteomes" id="UP001319104">
    <property type="component" value="Unassembled WGS sequence"/>
</dbReference>
<dbReference type="AlphaFoldDB" id="A0AAP2CH38"/>
<comment type="caution">
    <text evidence="1">The sequence shown here is derived from an EMBL/GenBank/DDBJ whole genome shotgun (WGS) entry which is preliminary data.</text>
</comment>